<proteinExistence type="predicted"/>
<feature type="compositionally biased region" description="Polar residues" evidence="1">
    <location>
        <begin position="99"/>
        <end position="111"/>
    </location>
</feature>
<dbReference type="RefSeq" id="WP_154327168.1">
    <property type="nucleotide sequence ID" value="NZ_CP045696.1"/>
</dbReference>
<sequence>MKRALYIFTVMLALVLSYLGTEKHMTTPVCAQIESNTHNGESQHKHQPGQLRDHNPIDREATGTVIAESQNIMRICNSRPQRTLSGSCARSARVTGQSALSTSTHVTTGMSRLSRGETAPFSTSSASDYYVIALRRLLC</sequence>
<name>A0A6L5XAM2_9BACT</name>
<evidence type="ECO:0000256" key="1">
    <source>
        <dbReference type="SAM" id="MobiDB-lite"/>
    </source>
</evidence>
<protein>
    <submittedName>
        <fullName evidence="2">Uncharacterized protein</fullName>
    </submittedName>
</protein>
<dbReference type="AlphaFoldDB" id="A0A6L5XAM2"/>
<gene>
    <name evidence="2" type="ORF">FYJ29_05820</name>
</gene>
<accession>A0A6L5XAM2</accession>
<comment type="caution">
    <text evidence="2">The sequence shown here is derived from an EMBL/GenBank/DDBJ whole genome shotgun (WGS) entry which is preliminary data.</text>
</comment>
<evidence type="ECO:0000313" key="3">
    <source>
        <dbReference type="Proteomes" id="UP000483362"/>
    </source>
</evidence>
<dbReference type="EMBL" id="VULT01000007">
    <property type="protein sequence ID" value="MSS17281.1"/>
    <property type="molecule type" value="Genomic_DNA"/>
</dbReference>
<feature type="region of interest" description="Disordered" evidence="1">
    <location>
        <begin position="99"/>
        <end position="119"/>
    </location>
</feature>
<reference evidence="2 3" key="1">
    <citation type="submission" date="2019-08" db="EMBL/GenBank/DDBJ databases">
        <title>In-depth cultivation of the pig gut microbiome towards novel bacterial diversity and tailored functional studies.</title>
        <authorList>
            <person name="Wylensek D."/>
            <person name="Hitch T.C.A."/>
            <person name="Clavel T."/>
        </authorList>
    </citation>
    <scope>NUCLEOTIDE SEQUENCE [LARGE SCALE GENOMIC DNA]</scope>
    <source>
        <strain evidence="2 3">Oil-RF-744-WCA-WT-10</strain>
    </source>
</reference>
<dbReference type="Proteomes" id="UP000483362">
    <property type="component" value="Unassembled WGS sequence"/>
</dbReference>
<keyword evidence="3" id="KW-1185">Reference proteome</keyword>
<feature type="region of interest" description="Disordered" evidence="1">
    <location>
        <begin position="37"/>
        <end position="57"/>
    </location>
</feature>
<organism evidence="2 3">
    <name type="scientific">Sodaliphilus pleomorphus</name>
    <dbReference type="NCBI Taxonomy" id="2606626"/>
    <lineage>
        <taxon>Bacteria</taxon>
        <taxon>Pseudomonadati</taxon>
        <taxon>Bacteroidota</taxon>
        <taxon>Bacteroidia</taxon>
        <taxon>Bacteroidales</taxon>
        <taxon>Muribaculaceae</taxon>
        <taxon>Sodaliphilus</taxon>
    </lineage>
</organism>
<evidence type="ECO:0000313" key="2">
    <source>
        <dbReference type="EMBL" id="MSS17281.1"/>
    </source>
</evidence>